<sequence>MLPGAIITIQRNSFVHNDFVATEMAFRKFTLMHRRARWRRFWLKLFRLPVQIQSLKNLESTQVILESHYRGISAVSIAHIRGSENRSHDFDDRFYPLHDHSEERWLNIARAMIQEEALPPVELIKVGETYYVRDGHHRISVARALGQQAIDAVVTERIVRNKRAEEQRISKNLLDENACISVCCKKLQLQESCCGS</sequence>
<dbReference type="SUPFAM" id="SSF110849">
    <property type="entry name" value="ParB/Sulfiredoxin"/>
    <property type="match status" value="1"/>
</dbReference>
<keyword evidence="2" id="KW-1185">Reference proteome</keyword>
<dbReference type="InterPro" id="IPR036086">
    <property type="entry name" value="ParB/Sulfiredoxin_sf"/>
</dbReference>
<dbReference type="AlphaFoldDB" id="A0A081C392"/>
<dbReference type="EMBL" id="DF820469">
    <property type="protein sequence ID" value="GAK59047.1"/>
    <property type="molecule type" value="Genomic_DNA"/>
</dbReference>
<gene>
    <name evidence="1" type="ORF">U27_06023</name>
</gene>
<proteinExistence type="predicted"/>
<dbReference type="Gene3D" id="3.90.1530.10">
    <property type="entry name" value="Conserved hypothetical protein from pyrococcus furiosus pfu- 392566-001, ParB domain"/>
    <property type="match status" value="1"/>
</dbReference>
<protein>
    <submittedName>
        <fullName evidence="1">Uncharacterized protein</fullName>
    </submittedName>
</protein>
<dbReference type="STRING" id="1499967.U27_06023"/>
<evidence type="ECO:0000313" key="1">
    <source>
        <dbReference type="EMBL" id="GAK59047.1"/>
    </source>
</evidence>
<name>A0A081C392_VECG1</name>
<dbReference type="HOGENOM" id="CLU_1412725_0_0_0"/>
<evidence type="ECO:0000313" key="2">
    <source>
        <dbReference type="Proteomes" id="UP000030661"/>
    </source>
</evidence>
<dbReference type="eggNOG" id="COG1475">
    <property type="taxonomic scope" value="Bacteria"/>
</dbReference>
<organism evidence="1">
    <name type="scientific">Vecturithrix granuli</name>
    <dbReference type="NCBI Taxonomy" id="1499967"/>
    <lineage>
        <taxon>Bacteria</taxon>
        <taxon>Candidatus Moduliflexota</taxon>
        <taxon>Candidatus Vecturitrichia</taxon>
        <taxon>Candidatus Vecturitrichales</taxon>
        <taxon>Candidatus Vecturitrichaceae</taxon>
        <taxon>Candidatus Vecturithrix</taxon>
    </lineage>
</organism>
<dbReference type="Proteomes" id="UP000030661">
    <property type="component" value="Unassembled WGS sequence"/>
</dbReference>
<reference evidence="1" key="1">
    <citation type="journal article" date="2015" name="PeerJ">
        <title>First genomic representation of candidate bacterial phylum KSB3 points to enhanced environmental sensing as a trigger of wastewater bulking.</title>
        <authorList>
            <person name="Sekiguchi Y."/>
            <person name="Ohashi A."/>
            <person name="Parks D.H."/>
            <person name="Yamauchi T."/>
            <person name="Tyson G.W."/>
            <person name="Hugenholtz P."/>
        </authorList>
    </citation>
    <scope>NUCLEOTIDE SEQUENCE [LARGE SCALE GENOMIC DNA]</scope>
</reference>
<accession>A0A081C392</accession>